<keyword evidence="3" id="KW-0349">Heme</keyword>
<sequence>MIEPAVLDPRQAIDRLRAAFRGPDRHRTLHAKGRFYAGTFTATPEATALGRAGHLTGDPVPVLVRWSNAGGNAEVPDRVPDIRGMAVKFRLPDGTETDLLGQTSRRFPTDSPEEFVAMTEASRRPATLPLFMLRHPRMVPAMLDGLRSKAVSTPASFAEPTYYPIHAYGWRDAGDRLSWVRYVFAPQPSERLPERYDDLFAEMADRLARGPVRYDVRLQVAGPGDDPHSAVSVWKHARELLGGTIEVTEELPDQDPVVFDPARVVDGIELSDDPILRYRPSAYSESIARRT</sequence>
<protein>
    <submittedName>
        <fullName evidence="8">Catalase family peroxidase</fullName>
    </submittedName>
</protein>
<dbReference type="RefSeq" id="WP_343905265.1">
    <property type="nucleotide sequence ID" value="NZ_BAAAJE010000001.1"/>
</dbReference>
<dbReference type="Proteomes" id="UP001499979">
    <property type="component" value="Unassembled WGS sequence"/>
</dbReference>
<evidence type="ECO:0000256" key="4">
    <source>
        <dbReference type="ARBA" id="ARBA00022723"/>
    </source>
</evidence>
<evidence type="ECO:0000256" key="3">
    <source>
        <dbReference type="ARBA" id="ARBA00022617"/>
    </source>
</evidence>
<dbReference type="PROSITE" id="PS51402">
    <property type="entry name" value="CATALASE_3"/>
    <property type="match status" value="1"/>
</dbReference>
<reference evidence="9" key="1">
    <citation type="journal article" date="2019" name="Int. J. Syst. Evol. Microbiol.">
        <title>The Global Catalogue of Microorganisms (GCM) 10K type strain sequencing project: providing services to taxonomists for standard genome sequencing and annotation.</title>
        <authorList>
            <consortium name="The Broad Institute Genomics Platform"/>
            <consortium name="The Broad Institute Genome Sequencing Center for Infectious Disease"/>
            <person name="Wu L."/>
            <person name="Ma J."/>
        </authorList>
    </citation>
    <scope>NUCLEOTIDE SEQUENCE [LARGE SCALE GENOMIC DNA]</scope>
    <source>
        <strain evidence="9">JCM 11813</strain>
    </source>
</reference>
<organism evidence="8 9">
    <name type="scientific">Nocardioides aquiterrae</name>
    <dbReference type="NCBI Taxonomy" id="203799"/>
    <lineage>
        <taxon>Bacteria</taxon>
        <taxon>Bacillati</taxon>
        <taxon>Actinomycetota</taxon>
        <taxon>Actinomycetes</taxon>
        <taxon>Propionibacteriales</taxon>
        <taxon>Nocardioidaceae</taxon>
        <taxon>Nocardioides</taxon>
    </lineage>
</organism>
<evidence type="ECO:0000256" key="5">
    <source>
        <dbReference type="ARBA" id="ARBA00023002"/>
    </source>
</evidence>
<dbReference type="InterPro" id="IPR024168">
    <property type="entry name" value="Catalase_SrpA-type_pred"/>
</dbReference>
<name>A0ABP4EU77_9ACTN</name>
<gene>
    <name evidence="8" type="ORF">GCM10009606_04560</name>
</gene>
<comment type="similarity">
    <text evidence="1">Belongs to the catalase family.</text>
</comment>
<evidence type="ECO:0000313" key="8">
    <source>
        <dbReference type="EMBL" id="GAA1127977.1"/>
    </source>
</evidence>
<feature type="domain" description="Catalase core" evidence="7">
    <location>
        <begin position="8"/>
        <end position="291"/>
    </location>
</feature>
<keyword evidence="9" id="KW-1185">Reference proteome</keyword>
<dbReference type="PIRSF" id="PIRSF000296">
    <property type="entry name" value="SrpA"/>
    <property type="match status" value="1"/>
</dbReference>
<evidence type="ECO:0000256" key="2">
    <source>
        <dbReference type="ARBA" id="ARBA00022559"/>
    </source>
</evidence>
<evidence type="ECO:0000256" key="6">
    <source>
        <dbReference type="ARBA" id="ARBA00023004"/>
    </source>
</evidence>
<dbReference type="PANTHER" id="PTHR11465">
    <property type="entry name" value="CATALASE"/>
    <property type="match status" value="1"/>
</dbReference>
<evidence type="ECO:0000256" key="1">
    <source>
        <dbReference type="ARBA" id="ARBA00005329"/>
    </source>
</evidence>
<keyword evidence="2 8" id="KW-0575">Peroxidase</keyword>
<proteinExistence type="inferred from homology"/>
<dbReference type="InterPro" id="IPR020835">
    <property type="entry name" value="Catalase_sf"/>
</dbReference>
<dbReference type="Gene3D" id="1.20.1280.120">
    <property type="match status" value="1"/>
</dbReference>
<dbReference type="Pfam" id="PF00199">
    <property type="entry name" value="Catalase"/>
    <property type="match status" value="1"/>
</dbReference>
<dbReference type="SUPFAM" id="SSF56634">
    <property type="entry name" value="Heme-dependent catalase-like"/>
    <property type="match status" value="1"/>
</dbReference>
<dbReference type="SMART" id="SM01060">
    <property type="entry name" value="Catalase"/>
    <property type="match status" value="1"/>
</dbReference>
<keyword evidence="6" id="KW-0408">Iron</keyword>
<evidence type="ECO:0000313" key="9">
    <source>
        <dbReference type="Proteomes" id="UP001499979"/>
    </source>
</evidence>
<dbReference type="EMBL" id="BAAAJE010000001">
    <property type="protein sequence ID" value="GAA1127977.1"/>
    <property type="molecule type" value="Genomic_DNA"/>
</dbReference>
<comment type="caution">
    <text evidence="8">The sequence shown here is derived from an EMBL/GenBank/DDBJ whole genome shotgun (WGS) entry which is preliminary data.</text>
</comment>
<keyword evidence="5" id="KW-0560">Oxidoreductase</keyword>
<dbReference type="InterPro" id="IPR018028">
    <property type="entry name" value="Catalase"/>
</dbReference>
<dbReference type="GO" id="GO:0004601">
    <property type="term" value="F:peroxidase activity"/>
    <property type="evidence" value="ECO:0007669"/>
    <property type="project" value="UniProtKB-KW"/>
</dbReference>
<dbReference type="InterPro" id="IPR011614">
    <property type="entry name" value="Catalase_core"/>
</dbReference>
<dbReference type="Gene3D" id="2.40.180.10">
    <property type="entry name" value="Catalase core domain"/>
    <property type="match status" value="1"/>
</dbReference>
<accession>A0ABP4EU77</accession>
<dbReference type="PANTHER" id="PTHR11465:SF9">
    <property type="entry name" value="CATALASE"/>
    <property type="match status" value="1"/>
</dbReference>
<keyword evidence="4" id="KW-0479">Metal-binding</keyword>
<evidence type="ECO:0000259" key="7">
    <source>
        <dbReference type="SMART" id="SM01060"/>
    </source>
</evidence>